<dbReference type="PRINTS" id="PR01537">
    <property type="entry name" value="INTRLKN1R1F"/>
</dbReference>
<keyword evidence="3" id="KW-0399">Innate immunity</keyword>
<organism evidence="19 20">
    <name type="scientific">Seriola dumerili</name>
    <name type="common">Greater amberjack</name>
    <name type="synonym">Caranx dumerili</name>
    <dbReference type="NCBI Taxonomy" id="41447"/>
    <lineage>
        <taxon>Eukaryota</taxon>
        <taxon>Metazoa</taxon>
        <taxon>Chordata</taxon>
        <taxon>Craniata</taxon>
        <taxon>Vertebrata</taxon>
        <taxon>Euteleostomi</taxon>
        <taxon>Actinopterygii</taxon>
        <taxon>Neopterygii</taxon>
        <taxon>Teleostei</taxon>
        <taxon>Neoteleostei</taxon>
        <taxon>Acanthomorphata</taxon>
        <taxon>Carangaria</taxon>
        <taxon>Carangiformes</taxon>
        <taxon>Carangidae</taxon>
        <taxon>Seriola</taxon>
    </lineage>
</organism>
<dbReference type="PROSITE" id="PS50104">
    <property type="entry name" value="TIR"/>
    <property type="match status" value="1"/>
</dbReference>
<evidence type="ECO:0000256" key="11">
    <source>
        <dbReference type="ARBA" id="ARBA00023136"/>
    </source>
</evidence>
<evidence type="ECO:0000256" key="8">
    <source>
        <dbReference type="ARBA" id="ARBA00022859"/>
    </source>
</evidence>
<feature type="disulfide bond" evidence="15">
    <location>
        <begin position="374"/>
        <end position="403"/>
    </location>
</feature>
<sequence>MFCMSVTMIWTLINFSALLLGVLTSPTPSSDTTNPNPDTEEGRCRIYNSGRSADCLGRQLNSVPWRQFPSTLQDVDLSYNKLQAVHADDFIHLPQLRKLQLTYNNISHIDNDAFKNNPLLEHLDIFNNSLQEIPARALTPLLNLKQLFMSNNLYKHATLADSFSKFVKLQVLSMGGPLVMGLKKADFQPLKNIRLYGFAIKCSSYLNYYEPGSLEVIQTKQMGFDMAIDQRPNALLHMIHDLANKTFSVIQFRNLFEFMYYNGEEDIFQGLKDVTAYQLIFHRGKFNENLMRMALMNLQVAPIKRLRLQYIDFARSPTFIDSGAGSSITDLALDRLDLWYISNPDILRFDWRFSWFNKIKELSIQYVYFNSAPCDSWLEMEGVEFLDVSNNRLRNEYIFNQRCDYRGTMPNLHTFNTSNNDLASLKDLSLLIGEFERLQVLDVSNNKLGSAENSRDCVWQQNITKLIAHHNHFVSVALRCLPTTLHYLDLSYCDLDQLDMTYFEQATNLKELLLSGNKIKFIPSKWESLSLQSLALDGNSFGLISKASFQDMPQLSNLRAGNNPYHCTCELHAFVEDTISQKKVNLTDWPWNYKCYHPEPFLNTAISKYFPGQVACDIRLVIIICVATTAAVILILMLICYIFDLPWYTKATYQIIRAKYRAHKEKAAGELGTFTYHAFISYSHPDADWVRDQLLPCLEKNRNPYRLCIHERDFMPGRWIIDNIIENIESSRKVIFVLSRHFVNSEWCNYELYFAQQRAMGKTFSDVILVVKEPIDPSSLPSKYCKLKKMLSTKTYLEWPQQVNQQAFFWEQLRSVLGKPTMTRKRDHSVKSRTSSVGSISVIGLPNEDVGPDVAKNNENQEAEIKLIKRNNDELSNQRQIPVMAF</sequence>
<evidence type="ECO:0000256" key="2">
    <source>
        <dbReference type="ARBA" id="ARBA00009634"/>
    </source>
</evidence>
<dbReference type="SMART" id="SM00255">
    <property type="entry name" value="TIR"/>
    <property type="match status" value="1"/>
</dbReference>
<dbReference type="AlphaFoldDB" id="A0A3B4TA70"/>
<evidence type="ECO:0000256" key="7">
    <source>
        <dbReference type="ARBA" id="ARBA00022737"/>
    </source>
</evidence>
<evidence type="ECO:0000256" key="1">
    <source>
        <dbReference type="ARBA" id="ARBA00004479"/>
    </source>
</evidence>
<feature type="signal peptide" evidence="17">
    <location>
        <begin position="1"/>
        <end position="24"/>
    </location>
</feature>
<keyword evidence="11 16" id="KW-0472">Membrane</keyword>
<dbReference type="SUPFAM" id="SSF52058">
    <property type="entry name" value="L domain-like"/>
    <property type="match status" value="1"/>
</dbReference>
<keyword evidence="9 16" id="KW-1133">Transmembrane helix</keyword>
<keyword evidence="15" id="KW-1015">Disulfide bond</keyword>
<keyword evidence="13" id="KW-0325">Glycoprotein</keyword>
<feature type="disulfide bond" evidence="15">
    <location>
        <begin position="457"/>
        <end position="480"/>
    </location>
</feature>
<comment type="subcellular location">
    <subcellularLocation>
        <location evidence="1">Membrane</location>
        <topology evidence="1">Single-pass type I membrane protein</topology>
    </subcellularLocation>
</comment>
<dbReference type="PANTHER" id="PTHR24365:SF26">
    <property type="entry name" value="TOLL-LIKE RECEPTOR 18"/>
    <property type="match status" value="1"/>
</dbReference>
<keyword evidence="5 16" id="KW-0812">Transmembrane</keyword>
<evidence type="ECO:0000259" key="18">
    <source>
        <dbReference type="PROSITE" id="PS50104"/>
    </source>
</evidence>
<evidence type="ECO:0000256" key="16">
    <source>
        <dbReference type="SAM" id="Phobius"/>
    </source>
</evidence>
<reference evidence="19" key="2">
    <citation type="submission" date="2025-09" db="UniProtKB">
        <authorList>
            <consortium name="Ensembl"/>
        </authorList>
    </citation>
    <scope>IDENTIFICATION</scope>
</reference>
<evidence type="ECO:0000256" key="4">
    <source>
        <dbReference type="ARBA" id="ARBA00022614"/>
    </source>
</evidence>
<dbReference type="GO" id="GO:0002224">
    <property type="term" value="P:toll-like receptor signaling pathway"/>
    <property type="evidence" value="ECO:0007669"/>
    <property type="project" value="InterPro"/>
</dbReference>
<dbReference type="GO" id="GO:0005886">
    <property type="term" value="C:plasma membrane"/>
    <property type="evidence" value="ECO:0007669"/>
    <property type="project" value="TreeGrafter"/>
</dbReference>
<proteinExistence type="inferred from homology"/>
<dbReference type="GeneTree" id="ENSGT00940000164422"/>
<evidence type="ECO:0000256" key="9">
    <source>
        <dbReference type="ARBA" id="ARBA00022989"/>
    </source>
</evidence>
<name>A0A3B4TA70_SERDU</name>
<dbReference type="SUPFAM" id="SSF52200">
    <property type="entry name" value="Toll/Interleukin receptor TIR domain"/>
    <property type="match status" value="1"/>
</dbReference>
<accession>A0A3B4TA70</accession>
<dbReference type="FunFam" id="3.80.10.10:FF:000046">
    <property type="entry name" value="Toll-like receptor 2"/>
    <property type="match status" value="1"/>
</dbReference>
<evidence type="ECO:0000256" key="17">
    <source>
        <dbReference type="SAM" id="SignalP"/>
    </source>
</evidence>
<keyword evidence="4" id="KW-0433">Leucine-rich repeat</keyword>
<dbReference type="Pfam" id="PF13855">
    <property type="entry name" value="LRR_8"/>
    <property type="match status" value="2"/>
</dbReference>
<reference evidence="19" key="1">
    <citation type="submission" date="2025-08" db="UniProtKB">
        <authorList>
            <consortium name="Ensembl"/>
        </authorList>
    </citation>
    <scope>IDENTIFICATION</scope>
</reference>
<dbReference type="InterPro" id="IPR003591">
    <property type="entry name" value="Leu-rich_rpt_typical-subtyp"/>
</dbReference>
<comment type="similarity">
    <text evidence="2">Belongs to the Toll-like receptor family.</text>
</comment>
<evidence type="ECO:0000256" key="12">
    <source>
        <dbReference type="ARBA" id="ARBA00023170"/>
    </source>
</evidence>
<feature type="domain" description="TIR" evidence="18">
    <location>
        <begin position="674"/>
        <end position="817"/>
    </location>
</feature>
<feature type="transmembrane region" description="Helical" evidence="16">
    <location>
        <begin position="620"/>
        <end position="643"/>
    </location>
</feature>
<keyword evidence="14" id="KW-0395">Inflammatory response</keyword>
<dbReference type="PANTHER" id="PTHR24365">
    <property type="entry name" value="TOLL-LIKE RECEPTOR"/>
    <property type="match status" value="1"/>
</dbReference>
<dbReference type="GO" id="GO:0045087">
    <property type="term" value="P:innate immune response"/>
    <property type="evidence" value="ECO:0007669"/>
    <property type="project" value="UniProtKB-KW"/>
</dbReference>
<dbReference type="SMART" id="SM00369">
    <property type="entry name" value="LRR_TYP"/>
    <property type="match status" value="7"/>
</dbReference>
<evidence type="ECO:0000256" key="10">
    <source>
        <dbReference type="ARBA" id="ARBA00023027"/>
    </source>
</evidence>
<dbReference type="InterPro" id="IPR000157">
    <property type="entry name" value="TIR_dom"/>
</dbReference>
<dbReference type="InterPro" id="IPR035897">
    <property type="entry name" value="Toll_tir_struct_dom_sf"/>
</dbReference>
<keyword evidence="7" id="KW-0677">Repeat</keyword>
<keyword evidence="20" id="KW-1185">Reference proteome</keyword>
<dbReference type="InterPro" id="IPR017241">
    <property type="entry name" value="Toll-like_receptor"/>
</dbReference>
<evidence type="ECO:0000256" key="13">
    <source>
        <dbReference type="ARBA" id="ARBA00023180"/>
    </source>
</evidence>
<dbReference type="PROSITE" id="PS51450">
    <property type="entry name" value="LRR"/>
    <property type="match status" value="2"/>
</dbReference>
<keyword evidence="10" id="KW-0520">NAD</keyword>
<feature type="chain" id="PRO_5017247317" evidence="17">
    <location>
        <begin position="25"/>
        <end position="886"/>
    </location>
</feature>
<dbReference type="Ensembl" id="ENSSDUT00000002935.1">
    <property type="protein sequence ID" value="ENSSDUP00000002862.1"/>
    <property type="gene ID" value="ENSSDUG00000002178.1"/>
</dbReference>
<dbReference type="InterPro" id="IPR001611">
    <property type="entry name" value="Leu-rich_rpt"/>
</dbReference>
<protein>
    <submittedName>
        <fullName evidence="19">Toll-like receptor 18</fullName>
    </submittedName>
</protein>
<evidence type="ECO:0000256" key="3">
    <source>
        <dbReference type="ARBA" id="ARBA00022588"/>
    </source>
</evidence>
<dbReference type="Gene3D" id="3.80.10.10">
    <property type="entry name" value="Ribonuclease Inhibitor"/>
    <property type="match status" value="1"/>
</dbReference>
<evidence type="ECO:0000256" key="5">
    <source>
        <dbReference type="ARBA" id="ARBA00022692"/>
    </source>
</evidence>
<dbReference type="STRING" id="41447.ENSSDUP00000002862"/>
<evidence type="ECO:0000256" key="6">
    <source>
        <dbReference type="ARBA" id="ARBA00022729"/>
    </source>
</evidence>
<dbReference type="GO" id="GO:0004888">
    <property type="term" value="F:transmembrane signaling receptor activity"/>
    <property type="evidence" value="ECO:0007669"/>
    <property type="project" value="InterPro"/>
</dbReference>
<dbReference type="InterPro" id="IPR032675">
    <property type="entry name" value="LRR_dom_sf"/>
</dbReference>
<dbReference type="Proteomes" id="UP000261420">
    <property type="component" value="Unplaced"/>
</dbReference>
<evidence type="ECO:0000256" key="14">
    <source>
        <dbReference type="ARBA" id="ARBA00023198"/>
    </source>
</evidence>
<dbReference type="Gene3D" id="3.40.50.10140">
    <property type="entry name" value="Toll/interleukin-1 receptor homology (TIR) domain"/>
    <property type="match status" value="1"/>
</dbReference>
<keyword evidence="12" id="KW-0675">Receptor</keyword>
<dbReference type="GO" id="GO:0006954">
    <property type="term" value="P:inflammatory response"/>
    <property type="evidence" value="ECO:0007669"/>
    <property type="project" value="UniProtKB-KW"/>
</dbReference>
<dbReference type="Pfam" id="PF01582">
    <property type="entry name" value="TIR"/>
    <property type="match status" value="1"/>
</dbReference>
<dbReference type="FunFam" id="3.40.50.10140:FF:000001">
    <property type="entry name" value="Toll-like receptor 2"/>
    <property type="match status" value="1"/>
</dbReference>
<evidence type="ECO:0000256" key="15">
    <source>
        <dbReference type="PIRSR" id="PIRSR037595-2"/>
    </source>
</evidence>
<keyword evidence="6 17" id="KW-0732">Signal</keyword>
<keyword evidence="8" id="KW-0391">Immunity</keyword>
<evidence type="ECO:0000313" key="20">
    <source>
        <dbReference type="Proteomes" id="UP000261420"/>
    </source>
</evidence>
<dbReference type="PIRSF" id="PIRSF037595">
    <property type="entry name" value="Toll-like_receptor"/>
    <property type="match status" value="1"/>
</dbReference>
<evidence type="ECO:0000313" key="19">
    <source>
        <dbReference type="Ensembl" id="ENSSDUP00000002862.1"/>
    </source>
</evidence>